<feature type="signal peptide" evidence="12">
    <location>
        <begin position="1"/>
        <end position="31"/>
    </location>
</feature>
<accession>A0A290Q3Z4</accession>
<keyword evidence="7 11" id="KW-0798">TonB box</keyword>
<dbReference type="SUPFAM" id="SSF56935">
    <property type="entry name" value="Porins"/>
    <property type="match status" value="1"/>
</dbReference>
<keyword evidence="3 10" id="KW-1134">Transmembrane beta strand</keyword>
<evidence type="ECO:0000256" key="9">
    <source>
        <dbReference type="ARBA" id="ARBA00023237"/>
    </source>
</evidence>
<dbReference type="EMBL" id="CP023344">
    <property type="protein sequence ID" value="ATC63224.1"/>
    <property type="molecule type" value="Genomic_DNA"/>
</dbReference>
<evidence type="ECO:0000256" key="7">
    <source>
        <dbReference type="ARBA" id="ARBA00023077"/>
    </source>
</evidence>
<dbReference type="InterPro" id="IPR000531">
    <property type="entry name" value="Beta-barrel_TonB"/>
</dbReference>
<proteinExistence type="inferred from homology"/>
<dbReference type="Gene3D" id="2.40.170.20">
    <property type="entry name" value="TonB-dependent receptor, beta-barrel domain"/>
    <property type="match status" value="1"/>
</dbReference>
<evidence type="ECO:0000256" key="12">
    <source>
        <dbReference type="SAM" id="SignalP"/>
    </source>
</evidence>
<feature type="chain" id="PRO_5012493680" evidence="12">
    <location>
        <begin position="32"/>
        <end position="628"/>
    </location>
</feature>
<dbReference type="KEGG" id="vbh:CMV30_04235"/>
<keyword evidence="8 10" id="KW-0472">Membrane</keyword>
<keyword evidence="6" id="KW-0406">Ion transport</keyword>
<evidence type="ECO:0000256" key="3">
    <source>
        <dbReference type="ARBA" id="ARBA00022452"/>
    </source>
</evidence>
<dbReference type="InterPro" id="IPR037066">
    <property type="entry name" value="Plug_dom_sf"/>
</dbReference>
<keyword evidence="16" id="KW-1185">Reference proteome</keyword>
<keyword evidence="15" id="KW-0675">Receptor</keyword>
<keyword evidence="5 12" id="KW-0732">Signal</keyword>
<sequence>MHPTSLSRLAGRSSFAIACALAASTAAPAQTADTPTRVAHLAPRDVTALDKIVVSASRAPQALKNTPSSVTDYTPEYLGSAQVISLQDALNRTPGVSLVSLGGRGSQASVYIRGSEADHVLFFVDGVRMNSAQAHYSGFLGAADLGGLERLEILRGPQSTLYGSSAIGGVILLETAATGSGRSLAQTRAGSFDTFGASLATRGRSGPLGFSASLGYEETDNFRPDNGFKLLSYTARLEASPAASILLGATLRGQDGTYDEVGSTVFPGYGRADDRNHLVTTFAQWSPASDFASRVTVGWHQNEYDWTDKQYGPDSNFYSRNTRRILDWQNTWDATSWLRLVAGANLEKSTYSSSGQDLDDDLKSVYLSASAEPVKHLTIDAGLRTDDYDLTERADTWRTGVAYRIDKTGTKLRATYGTGFKAPTVVNRYGSEPWYGPNPAIGPEKSKGWDAGIDQEILGEKLTASLTYFRNDFRDLILSNFSMTTFKYVAQNVRRARSDGAELALTARPIEPLTLRAAYTYTNAFDTSATPKARLPRRPRHITDLDAQYQLTNAWLLGAGVHFEADRVLNVTTRLEDFTTTRIYTSYAINETVTVKFRIENALDEDYWEVAGYPSAPRAIYTSLDWKF</sequence>
<dbReference type="GO" id="GO:0015889">
    <property type="term" value="P:cobalamin transport"/>
    <property type="evidence" value="ECO:0007669"/>
    <property type="project" value="TreeGrafter"/>
</dbReference>
<evidence type="ECO:0000256" key="6">
    <source>
        <dbReference type="ARBA" id="ARBA00023065"/>
    </source>
</evidence>
<evidence type="ECO:0000256" key="4">
    <source>
        <dbReference type="ARBA" id="ARBA00022692"/>
    </source>
</evidence>
<evidence type="ECO:0000256" key="10">
    <source>
        <dbReference type="PROSITE-ProRule" id="PRU01360"/>
    </source>
</evidence>
<feature type="domain" description="TonB-dependent receptor-like beta-barrel" evidence="13">
    <location>
        <begin position="191"/>
        <end position="601"/>
    </location>
</feature>
<keyword evidence="9 10" id="KW-0998">Cell outer membrane</keyword>
<dbReference type="InterPro" id="IPR039426">
    <property type="entry name" value="TonB-dep_rcpt-like"/>
</dbReference>
<dbReference type="CDD" id="cd01347">
    <property type="entry name" value="ligand_gated_channel"/>
    <property type="match status" value="1"/>
</dbReference>
<dbReference type="PANTHER" id="PTHR30069:SF53">
    <property type="entry name" value="COLICIN I RECEPTOR-RELATED"/>
    <property type="match status" value="1"/>
</dbReference>
<keyword evidence="4 10" id="KW-0812">Transmembrane</keyword>
<dbReference type="AlphaFoldDB" id="A0A290Q3Z4"/>
<keyword evidence="2 10" id="KW-0813">Transport</keyword>
<feature type="domain" description="TonB-dependent receptor plug" evidence="14">
    <location>
        <begin position="63"/>
        <end position="170"/>
    </location>
</feature>
<evidence type="ECO:0000259" key="14">
    <source>
        <dbReference type="Pfam" id="PF07715"/>
    </source>
</evidence>
<evidence type="ECO:0000259" key="13">
    <source>
        <dbReference type="Pfam" id="PF00593"/>
    </source>
</evidence>
<dbReference type="Pfam" id="PF00593">
    <property type="entry name" value="TonB_dep_Rec_b-barrel"/>
    <property type="match status" value="1"/>
</dbReference>
<dbReference type="RefSeq" id="WP_096054856.1">
    <property type="nucleotide sequence ID" value="NZ_CP023344.1"/>
</dbReference>
<dbReference type="Proteomes" id="UP000217265">
    <property type="component" value="Chromosome"/>
</dbReference>
<evidence type="ECO:0000313" key="15">
    <source>
        <dbReference type="EMBL" id="ATC63224.1"/>
    </source>
</evidence>
<dbReference type="OrthoDB" id="101167at2"/>
<dbReference type="GO" id="GO:0009279">
    <property type="term" value="C:cell outer membrane"/>
    <property type="evidence" value="ECO:0007669"/>
    <property type="project" value="UniProtKB-SubCell"/>
</dbReference>
<comment type="subcellular location">
    <subcellularLocation>
        <location evidence="1 10">Cell outer membrane</location>
        <topology evidence="1 10">Multi-pass membrane protein</topology>
    </subcellularLocation>
</comment>
<organism evidence="15 16">
    <name type="scientific">Nibricoccus aquaticus</name>
    <dbReference type="NCBI Taxonomy" id="2576891"/>
    <lineage>
        <taxon>Bacteria</taxon>
        <taxon>Pseudomonadati</taxon>
        <taxon>Verrucomicrobiota</taxon>
        <taxon>Opitutia</taxon>
        <taxon>Opitutales</taxon>
        <taxon>Opitutaceae</taxon>
        <taxon>Nibricoccus</taxon>
    </lineage>
</organism>
<dbReference type="InterPro" id="IPR036942">
    <property type="entry name" value="Beta-barrel_TonB_sf"/>
</dbReference>
<evidence type="ECO:0000256" key="11">
    <source>
        <dbReference type="RuleBase" id="RU003357"/>
    </source>
</evidence>
<reference evidence="15 16" key="1">
    <citation type="submission" date="2017-09" db="EMBL/GenBank/DDBJ databases">
        <title>Complete genome sequence of Verrucomicrobial strain HZ-65, isolated from freshwater.</title>
        <authorList>
            <person name="Choi A."/>
        </authorList>
    </citation>
    <scope>NUCLEOTIDE SEQUENCE [LARGE SCALE GENOMIC DNA]</scope>
    <source>
        <strain evidence="15 16">HZ-65</strain>
    </source>
</reference>
<dbReference type="Pfam" id="PF07715">
    <property type="entry name" value="Plug"/>
    <property type="match status" value="1"/>
</dbReference>
<dbReference type="PANTHER" id="PTHR30069">
    <property type="entry name" value="TONB-DEPENDENT OUTER MEMBRANE RECEPTOR"/>
    <property type="match status" value="1"/>
</dbReference>
<protein>
    <submittedName>
        <fullName evidence="15">TonB-dependent receptor</fullName>
    </submittedName>
</protein>
<gene>
    <name evidence="15" type="ORF">CMV30_04235</name>
</gene>
<name>A0A290Q3Z4_9BACT</name>
<dbReference type="Gene3D" id="2.170.130.10">
    <property type="entry name" value="TonB-dependent receptor, plug domain"/>
    <property type="match status" value="1"/>
</dbReference>
<comment type="similarity">
    <text evidence="10 11">Belongs to the TonB-dependent receptor family.</text>
</comment>
<evidence type="ECO:0000256" key="2">
    <source>
        <dbReference type="ARBA" id="ARBA00022448"/>
    </source>
</evidence>
<dbReference type="PROSITE" id="PS52016">
    <property type="entry name" value="TONB_DEPENDENT_REC_3"/>
    <property type="match status" value="1"/>
</dbReference>
<dbReference type="GO" id="GO:0006811">
    <property type="term" value="P:monoatomic ion transport"/>
    <property type="evidence" value="ECO:0007669"/>
    <property type="project" value="UniProtKB-KW"/>
</dbReference>
<evidence type="ECO:0000313" key="16">
    <source>
        <dbReference type="Proteomes" id="UP000217265"/>
    </source>
</evidence>
<evidence type="ECO:0000256" key="5">
    <source>
        <dbReference type="ARBA" id="ARBA00022729"/>
    </source>
</evidence>
<dbReference type="InterPro" id="IPR012910">
    <property type="entry name" value="Plug_dom"/>
</dbReference>
<evidence type="ECO:0000256" key="1">
    <source>
        <dbReference type="ARBA" id="ARBA00004571"/>
    </source>
</evidence>
<dbReference type="InterPro" id="IPR010917">
    <property type="entry name" value="TonB_rcpt_CS"/>
</dbReference>
<evidence type="ECO:0000256" key="8">
    <source>
        <dbReference type="ARBA" id="ARBA00023136"/>
    </source>
</evidence>
<dbReference type="PROSITE" id="PS01156">
    <property type="entry name" value="TONB_DEPENDENT_REC_2"/>
    <property type="match status" value="1"/>
</dbReference>